<keyword evidence="2" id="KW-1185">Reference proteome</keyword>
<evidence type="ECO:0000313" key="1">
    <source>
        <dbReference type="EMBL" id="KAJ7738953.1"/>
    </source>
</evidence>
<dbReference type="EMBL" id="JARKIB010000109">
    <property type="protein sequence ID" value="KAJ7738953.1"/>
    <property type="molecule type" value="Genomic_DNA"/>
</dbReference>
<feature type="non-terminal residue" evidence="1">
    <location>
        <position position="1"/>
    </location>
</feature>
<evidence type="ECO:0000313" key="2">
    <source>
        <dbReference type="Proteomes" id="UP001215598"/>
    </source>
</evidence>
<dbReference type="Proteomes" id="UP001215598">
    <property type="component" value="Unassembled WGS sequence"/>
</dbReference>
<dbReference type="Gene3D" id="3.30.420.10">
    <property type="entry name" value="Ribonuclease H-like superfamily/Ribonuclease H"/>
    <property type="match status" value="1"/>
</dbReference>
<name>A0AAD7IB97_9AGAR</name>
<dbReference type="InterPro" id="IPR012337">
    <property type="entry name" value="RNaseH-like_sf"/>
</dbReference>
<dbReference type="InterPro" id="IPR036397">
    <property type="entry name" value="RNaseH_sf"/>
</dbReference>
<gene>
    <name evidence="1" type="ORF">B0H16DRAFT_1325115</name>
</gene>
<protein>
    <submittedName>
        <fullName evidence="1">Uncharacterized protein</fullName>
    </submittedName>
</protein>
<proteinExistence type="predicted"/>
<dbReference type="GO" id="GO:0003676">
    <property type="term" value="F:nucleic acid binding"/>
    <property type="evidence" value="ECO:0007669"/>
    <property type="project" value="InterPro"/>
</dbReference>
<sequence>LWGPLLCDSAPIAVYVEGVAAKGSKTSAGIFYGPGSKYNQALRVPGPGHMSADRARLFAIYQTLLRAPSDKSLLIFCTSKMIDYPTTLLCCCLEQYAGLGRSNGDLFKAVFQLLAARHGGIRFVHVGTKEDNQSKREAYALAKAARGIPGPHSAFQVDEGSIDAIRCEKHKTAESVNVSGGGGFTR</sequence>
<accession>A0AAD7IB97</accession>
<comment type="caution">
    <text evidence="1">The sequence shown here is derived from an EMBL/GenBank/DDBJ whole genome shotgun (WGS) entry which is preliminary data.</text>
</comment>
<reference evidence="1" key="1">
    <citation type="submission" date="2023-03" db="EMBL/GenBank/DDBJ databases">
        <title>Massive genome expansion in bonnet fungi (Mycena s.s.) driven by repeated elements and novel gene families across ecological guilds.</title>
        <authorList>
            <consortium name="Lawrence Berkeley National Laboratory"/>
            <person name="Harder C.B."/>
            <person name="Miyauchi S."/>
            <person name="Viragh M."/>
            <person name="Kuo A."/>
            <person name="Thoen E."/>
            <person name="Andreopoulos B."/>
            <person name="Lu D."/>
            <person name="Skrede I."/>
            <person name="Drula E."/>
            <person name="Henrissat B."/>
            <person name="Morin E."/>
            <person name="Kohler A."/>
            <person name="Barry K."/>
            <person name="LaButti K."/>
            <person name="Morin E."/>
            <person name="Salamov A."/>
            <person name="Lipzen A."/>
            <person name="Mereny Z."/>
            <person name="Hegedus B."/>
            <person name="Baldrian P."/>
            <person name="Stursova M."/>
            <person name="Weitz H."/>
            <person name="Taylor A."/>
            <person name="Grigoriev I.V."/>
            <person name="Nagy L.G."/>
            <person name="Martin F."/>
            <person name="Kauserud H."/>
        </authorList>
    </citation>
    <scope>NUCLEOTIDE SEQUENCE</scope>
    <source>
        <strain evidence="1">CBHHK182m</strain>
    </source>
</reference>
<organism evidence="1 2">
    <name type="scientific">Mycena metata</name>
    <dbReference type="NCBI Taxonomy" id="1033252"/>
    <lineage>
        <taxon>Eukaryota</taxon>
        <taxon>Fungi</taxon>
        <taxon>Dikarya</taxon>
        <taxon>Basidiomycota</taxon>
        <taxon>Agaricomycotina</taxon>
        <taxon>Agaricomycetes</taxon>
        <taxon>Agaricomycetidae</taxon>
        <taxon>Agaricales</taxon>
        <taxon>Marasmiineae</taxon>
        <taxon>Mycenaceae</taxon>
        <taxon>Mycena</taxon>
    </lineage>
</organism>
<dbReference type="SUPFAM" id="SSF53098">
    <property type="entry name" value="Ribonuclease H-like"/>
    <property type="match status" value="1"/>
</dbReference>
<dbReference type="AlphaFoldDB" id="A0AAD7IB97"/>